<dbReference type="InterPro" id="IPR036909">
    <property type="entry name" value="Cyt_c-like_dom_sf"/>
</dbReference>
<gene>
    <name evidence="11" type="ORF">ENS64_10690</name>
</gene>
<accession>A0A7C4LR15</accession>
<evidence type="ECO:0000313" key="11">
    <source>
        <dbReference type="EMBL" id="HGT39711.1"/>
    </source>
</evidence>
<dbReference type="Gene3D" id="1.25.10.10">
    <property type="entry name" value="Leucine-rich Repeat Variant"/>
    <property type="match status" value="1"/>
</dbReference>
<dbReference type="CDD" id="cd01834">
    <property type="entry name" value="SGNH_hydrolase_like_2"/>
    <property type="match status" value="1"/>
</dbReference>
<keyword evidence="6" id="KW-1015">Disulfide bond</keyword>
<proteinExistence type="predicted"/>
<dbReference type="InterPro" id="IPR006585">
    <property type="entry name" value="FTP1"/>
</dbReference>
<dbReference type="InterPro" id="IPR013428">
    <property type="entry name" value="Membrane-bound_put_N"/>
</dbReference>
<dbReference type="InterPro" id="IPR013427">
    <property type="entry name" value="Haem-bd_dom_put"/>
</dbReference>
<dbReference type="InterPro" id="IPR016024">
    <property type="entry name" value="ARM-type_fold"/>
</dbReference>
<evidence type="ECO:0000256" key="9">
    <source>
        <dbReference type="SAM" id="SignalP"/>
    </source>
</evidence>
<keyword evidence="9" id="KW-0732">Signal</keyword>
<dbReference type="SUPFAM" id="SSF49785">
    <property type="entry name" value="Galactose-binding domain-like"/>
    <property type="match status" value="1"/>
</dbReference>
<evidence type="ECO:0000259" key="10">
    <source>
        <dbReference type="PROSITE" id="PS51007"/>
    </source>
</evidence>
<dbReference type="Gene3D" id="3.40.50.1110">
    <property type="entry name" value="SGNH hydrolase"/>
    <property type="match status" value="1"/>
</dbReference>
<dbReference type="InterPro" id="IPR011042">
    <property type="entry name" value="6-blade_b-propeller_TolB-like"/>
</dbReference>
<dbReference type="InterPro" id="IPR055557">
    <property type="entry name" value="DUF7133"/>
</dbReference>
<dbReference type="GO" id="GO:0009055">
    <property type="term" value="F:electron transfer activity"/>
    <property type="evidence" value="ECO:0007669"/>
    <property type="project" value="InterPro"/>
</dbReference>
<dbReference type="Gene3D" id="2.60.120.260">
    <property type="entry name" value="Galactose-binding domain-like"/>
    <property type="match status" value="1"/>
</dbReference>
<dbReference type="SUPFAM" id="SSF48371">
    <property type="entry name" value="ARM repeat"/>
    <property type="match status" value="1"/>
</dbReference>
<dbReference type="PANTHER" id="PTHR33546:SF1">
    <property type="entry name" value="LARGE, MULTIFUNCTIONAL SECRETED PROTEIN"/>
    <property type="match status" value="1"/>
</dbReference>
<dbReference type="SUPFAM" id="SSF63829">
    <property type="entry name" value="Calcium-dependent phosphotriesterase"/>
    <property type="match status" value="1"/>
</dbReference>
<dbReference type="Gene3D" id="2.60.40.420">
    <property type="entry name" value="Cupredoxins - blue copper proteins"/>
    <property type="match status" value="1"/>
</dbReference>
<dbReference type="PROSITE" id="PS00196">
    <property type="entry name" value="COPPER_BLUE"/>
    <property type="match status" value="1"/>
</dbReference>
<feature type="domain" description="Cytochrome c" evidence="10">
    <location>
        <begin position="1531"/>
        <end position="1669"/>
    </location>
</feature>
<keyword evidence="5" id="KW-0186">Copper</keyword>
<organism evidence="11">
    <name type="scientific">Schlesneria paludicola</name>
    <dbReference type="NCBI Taxonomy" id="360056"/>
    <lineage>
        <taxon>Bacteria</taxon>
        <taxon>Pseudomonadati</taxon>
        <taxon>Planctomycetota</taxon>
        <taxon>Planctomycetia</taxon>
        <taxon>Planctomycetales</taxon>
        <taxon>Planctomycetaceae</taxon>
        <taxon>Schlesneria</taxon>
    </lineage>
</organism>
<feature type="region of interest" description="Disordered" evidence="8">
    <location>
        <begin position="1142"/>
        <end position="1178"/>
    </location>
</feature>
<evidence type="ECO:0000256" key="7">
    <source>
        <dbReference type="PROSITE-ProRule" id="PRU00433"/>
    </source>
</evidence>
<keyword evidence="1 7" id="KW-0349">Heme</keyword>
<keyword evidence="2 7" id="KW-0479">Metal-binding</keyword>
<dbReference type="InterPro" id="IPR008972">
    <property type="entry name" value="Cupredoxin"/>
</dbReference>
<dbReference type="GO" id="GO:0020037">
    <property type="term" value="F:heme binding"/>
    <property type="evidence" value="ECO:0007669"/>
    <property type="project" value="InterPro"/>
</dbReference>
<dbReference type="Pfam" id="PF13646">
    <property type="entry name" value="HEAT_2"/>
    <property type="match status" value="1"/>
</dbReference>
<dbReference type="Gene3D" id="2.120.10.30">
    <property type="entry name" value="TolB, C-terminal domain"/>
    <property type="match status" value="1"/>
</dbReference>
<feature type="chain" id="PRO_5027662863" evidence="9">
    <location>
        <begin position="21"/>
        <end position="1684"/>
    </location>
</feature>
<evidence type="ECO:0000256" key="2">
    <source>
        <dbReference type="ARBA" id="ARBA00022723"/>
    </source>
</evidence>
<dbReference type="SUPFAM" id="SSF52266">
    <property type="entry name" value="SGNH hydrolase"/>
    <property type="match status" value="1"/>
</dbReference>
<keyword evidence="3" id="KW-0106">Calcium</keyword>
<dbReference type="PROSITE" id="PS51007">
    <property type="entry name" value="CYTC"/>
    <property type="match status" value="1"/>
</dbReference>
<name>A0A7C4LR15_9PLAN</name>
<dbReference type="GO" id="GO:0046872">
    <property type="term" value="F:metal ion binding"/>
    <property type="evidence" value="ECO:0007669"/>
    <property type="project" value="UniProtKB-KW"/>
</dbReference>
<dbReference type="Gene3D" id="1.10.760.10">
    <property type="entry name" value="Cytochrome c-like domain"/>
    <property type="match status" value="1"/>
</dbReference>
<evidence type="ECO:0000256" key="3">
    <source>
        <dbReference type="ARBA" id="ARBA00022837"/>
    </source>
</evidence>
<dbReference type="NCBIfam" id="TIGR02603">
    <property type="entry name" value="CxxCH_TIGR02603"/>
    <property type="match status" value="1"/>
</dbReference>
<evidence type="ECO:0000256" key="6">
    <source>
        <dbReference type="ARBA" id="ARBA00023157"/>
    </source>
</evidence>
<evidence type="ECO:0000256" key="1">
    <source>
        <dbReference type="ARBA" id="ARBA00022617"/>
    </source>
</evidence>
<dbReference type="GO" id="GO:0016788">
    <property type="term" value="F:hydrolase activity, acting on ester bonds"/>
    <property type="evidence" value="ECO:0007669"/>
    <property type="project" value="UniProtKB-ARBA"/>
</dbReference>
<dbReference type="Pfam" id="PF23500">
    <property type="entry name" value="DUF7133"/>
    <property type="match status" value="2"/>
</dbReference>
<dbReference type="InterPro" id="IPR028871">
    <property type="entry name" value="BlueCu_1_BS"/>
</dbReference>
<dbReference type="InterPro" id="IPR036514">
    <property type="entry name" value="SGNH_hydro_sf"/>
</dbReference>
<sequence length="1684" mass="188177">MHRFALALVIGCCGSFTASALELKPDDNICIIGNALAERMQHDGWLETLLHARFPQSRLVIRNLGYSGDEIDGWQNFHSRLRSMDFGTQDQWLSGKAPVPQPKKLGERDQGKFRDNRFELTNTNADVIFAFYGYNESFAGEAGLPQFREKVAAFIQHTLAQKYNGQTAPRLVLFSPPPLLSTGDPNLPSPSAIAAANERLKRYTEAMGEVARRFDVTFVDLWTPLSQASPPHPSWTINGVHWTAEGNFALAQTIMASLFGAPPLEEEARQRLEPLRQAVLAKNFYWFNRYRVTDGYSTYGDRAFLRFSEGPGGYGEGLSNYTVGQRELEILDLMTANRDRVIWAVANGQLDARPDDGNLPDYIPVISNKPGPLEGGRHLFLGGEAAISKMTLGSNLEIKLFASEELFPELVNPVQMAFDTKGRLWVAAWPSYPHWRPTDPMNDKLLILEDIDADGRADVCKTFAGDLHNPTGFEFWNNGVIVAQGPDILFLQDTNGDDHYDLKERILHGLDTADTHHTANSFTFDPGGALYFQEGTFHHSQVESVWGPPRRVANGAVFRYEPRSQKIDVYVSFGFANPHGHAFDYWGQDVVYDGTGAQPYHAALFSGHIDYPHKHGRPPQVYQQRTRPCPGIEYLSSSHFPEEFRGNLLVGNVIGFQGILRYKVSGEGSSFSAVELEPIVYSTDPNFRPADLETGPDGALYFTDWQNPIIGHMQHNLRDPNRDKSHGRVYRVNYQGRPLLTPRPIAGQPVPRLIELLTEKDDRVRYRAKIELSGRPTAEVLAAVQAWLRTLDPQDPDYEHHVLEALWLHQHHNVVDVSLLNRVLGSPRFEARAAAVRVLCYWRDRVPNALEICKKLAQDDHPRVRLEAVRAASFFTEPEAIEVPLIAAEFPSDPPLDFVRAETQRTLEPMVKGALARGQRLQFTTEAGARYFLRNLPNEQLLKEERNRPVLLEMLYRPGLRDEHRREAIEGLARLDNKPELAVIMDAIRWLDEKQSDADVGVVFDLVRQLAGRSAHELHAARQELEQLATSARQPVFRQIGFVALINVDGTVDPAWHLASRSVRSLLDFVNAMPLLSDPNVRATLYDKVAPLLQELPEPLRAYNASGTLGRYVRIEIPGRAILTLAEVEVLSGGENIAPRGRAAQKNTAHGGDARRAIDGNKSGAYADGGQTHTEENTGNPWWELDLGSEQPIDQIVVYNRTDGDLGRRLSGWTLKVLDHRRNEVFKRTDLPSPAVSASFYLAGSGPQAIIRRAAMQALTHVRGQETRTFQLLVPFVNSPDQAAAVSALQRLPKTSWPADQAQPLIDVLLASIRKTPTAERTSSAALAAMEFAFDLASLLPGEQARRVRAELRDLGVRVIRLGTLFERMAFDKDVLVVEAGRPVEFLLENTDLMPHNFAITAPGALEEIGLLSEAHAQQPGFAERHYIPQSDKILLSSKLLQPRDTQKLSFTAPKQPGVYPYVCTYPGHWRRMHGALYVVPDLDAYEANPEAYLAAQRIAPVDPLLKDRRPRTEWKLSDLADAVAELKHGRNFAAGKQMFTVANCVACHKLEGVGNQFGPDLLQLEPKPTLTELLQAILEPSHKIHEKYQTQVFVLFSGKTITGLVVEESGDVIKVVENPLVSTQPVAIKRSDVEERQRSTTSLMPKGLLDKLTRDEILDLLAYVAAGGNKQHPLFHAEGHHHH</sequence>
<dbReference type="InterPro" id="IPR011989">
    <property type="entry name" value="ARM-like"/>
</dbReference>
<dbReference type="PANTHER" id="PTHR33546">
    <property type="entry name" value="LARGE, MULTIFUNCTIONAL SECRETED PROTEIN-RELATED"/>
    <property type="match status" value="1"/>
</dbReference>
<dbReference type="InterPro" id="IPR009056">
    <property type="entry name" value="Cyt_c-like_dom"/>
</dbReference>
<dbReference type="Pfam" id="PF00034">
    <property type="entry name" value="Cytochrom_C"/>
    <property type="match status" value="1"/>
</dbReference>
<evidence type="ECO:0000256" key="5">
    <source>
        <dbReference type="ARBA" id="ARBA00023008"/>
    </source>
</evidence>
<keyword evidence="4 7" id="KW-0408">Iron</keyword>
<dbReference type="SMART" id="SM00607">
    <property type="entry name" value="FTP"/>
    <property type="match status" value="1"/>
</dbReference>
<dbReference type="CDD" id="cd04233">
    <property type="entry name" value="Auracyanin"/>
    <property type="match status" value="1"/>
</dbReference>
<dbReference type="SUPFAM" id="SSF49503">
    <property type="entry name" value="Cupredoxins"/>
    <property type="match status" value="1"/>
</dbReference>
<evidence type="ECO:0000256" key="8">
    <source>
        <dbReference type="SAM" id="MobiDB-lite"/>
    </source>
</evidence>
<evidence type="ECO:0000256" key="4">
    <source>
        <dbReference type="ARBA" id="ARBA00023004"/>
    </source>
</evidence>
<dbReference type="SUPFAM" id="SSF46626">
    <property type="entry name" value="Cytochrome c"/>
    <property type="match status" value="1"/>
</dbReference>
<dbReference type="NCBIfam" id="TIGR02604">
    <property type="entry name" value="Piru_Ver_Nterm"/>
    <property type="match status" value="1"/>
</dbReference>
<dbReference type="InterPro" id="IPR008979">
    <property type="entry name" value="Galactose-bd-like_sf"/>
</dbReference>
<reference evidence="11" key="1">
    <citation type="journal article" date="2020" name="mSystems">
        <title>Genome- and Community-Level Interaction Insights into Carbon Utilization and Element Cycling Functions of Hydrothermarchaeota in Hydrothermal Sediment.</title>
        <authorList>
            <person name="Zhou Z."/>
            <person name="Liu Y."/>
            <person name="Xu W."/>
            <person name="Pan J."/>
            <person name="Luo Z.H."/>
            <person name="Li M."/>
        </authorList>
    </citation>
    <scope>NUCLEOTIDE SEQUENCE [LARGE SCALE GENOMIC DNA]</scope>
    <source>
        <strain evidence="11">SpSt-508</strain>
    </source>
</reference>
<comment type="caution">
    <text evidence="11">The sequence shown here is derived from an EMBL/GenBank/DDBJ whole genome shotgun (WGS) entry which is preliminary data.</text>
</comment>
<dbReference type="InterPro" id="IPR013830">
    <property type="entry name" value="SGNH_hydro"/>
</dbReference>
<feature type="signal peptide" evidence="9">
    <location>
        <begin position="1"/>
        <end position="20"/>
    </location>
</feature>
<protein>
    <submittedName>
        <fullName evidence="11">C-type cytochrome</fullName>
    </submittedName>
</protein>
<dbReference type="Pfam" id="PF22633">
    <property type="entry name" value="F5_F8_type_C_2"/>
    <property type="match status" value="1"/>
</dbReference>
<dbReference type="EMBL" id="DSVQ01000015">
    <property type="protein sequence ID" value="HGT39711.1"/>
    <property type="molecule type" value="Genomic_DNA"/>
</dbReference>
<dbReference type="Pfam" id="PF13472">
    <property type="entry name" value="Lipase_GDSL_2"/>
    <property type="match status" value="1"/>
</dbReference>